<dbReference type="Proteomes" id="UP000016511">
    <property type="component" value="Unassembled WGS sequence"/>
</dbReference>
<proteinExistence type="predicted"/>
<keyword evidence="2" id="KW-1185">Reference proteome</keyword>
<organism evidence="1 2">
    <name type="scientific">Aneurinibacillus aneurinilyticus ATCC 12856</name>
    <dbReference type="NCBI Taxonomy" id="649747"/>
    <lineage>
        <taxon>Bacteria</taxon>
        <taxon>Bacillati</taxon>
        <taxon>Bacillota</taxon>
        <taxon>Bacilli</taxon>
        <taxon>Bacillales</taxon>
        <taxon>Paenibacillaceae</taxon>
        <taxon>Aneurinibacillus group</taxon>
        <taxon>Aneurinibacillus</taxon>
    </lineage>
</organism>
<dbReference type="AlphaFoldDB" id="U1YF40"/>
<accession>U1YF40</accession>
<protein>
    <submittedName>
        <fullName evidence="1">Uncharacterized protein</fullName>
    </submittedName>
</protein>
<dbReference type="STRING" id="649747.HMPREF0083_02520"/>
<comment type="caution">
    <text evidence="1">The sequence shown here is derived from an EMBL/GenBank/DDBJ whole genome shotgun (WGS) entry which is preliminary data.</text>
</comment>
<sequence length="57" mass="6969">MGLPMFRFFVVDDPFIEIYVVFVWKKQAVFLPLTTKMCRFIQSDVYRRNVINNKYIM</sequence>
<dbReference type="EMBL" id="AWSJ01000157">
    <property type="protein sequence ID" value="ERI09401.1"/>
    <property type="molecule type" value="Genomic_DNA"/>
</dbReference>
<name>U1YF40_ANEAE</name>
<gene>
    <name evidence="1" type="ORF">HMPREF0083_02520</name>
</gene>
<reference evidence="1 2" key="1">
    <citation type="submission" date="2013-08" db="EMBL/GenBank/DDBJ databases">
        <authorList>
            <person name="Weinstock G."/>
            <person name="Sodergren E."/>
            <person name="Wylie T."/>
            <person name="Fulton L."/>
            <person name="Fulton R."/>
            <person name="Fronick C."/>
            <person name="O'Laughlin M."/>
            <person name="Godfrey J."/>
            <person name="Miner T."/>
            <person name="Herter B."/>
            <person name="Appelbaum E."/>
            <person name="Cordes M."/>
            <person name="Lek S."/>
            <person name="Wollam A."/>
            <person name="Pepin K.H."/>
            <person name="Palsikar V.B."/>
            <person name="Mitreva M."/>
            <person name="Wilson R.K."/>
        </authorList>
    </citation>
    <scope>NUCLEOTIDE SEQUENCE [LARGE SCALE GENOMIC DNA]</scope>
    <source>
        <strain evidence="1 2">ATCC 12856</strain>
    </source>
</reference>
<evidence type="ECO:0000313" key="1">
    <source>
        <dbReference type="EMBL" id="ERI09401.1"/>
    </source>
</evidence>
<evidence type="ECO:0000313" key="2">
    <source>
        <dbReference type="Proteomes" id="UP000016511"/>
    </source>
</evidence>
<dbReference type="HOGENOM" id="CLU_2986468_0_0_9"/>